<evidence type="ECO:0000313" key="3">
    <source>
        <dbReference type="EMBL" id="CAF3653727.1"/>
    </source>
</evidence>
<dbReference type="Proteomes" id="UP000663874">
    <property type="component" value="Unassembled WGS sequence"/>
</dbReference>
<evidence type="ECO:0000256" key="1">
    <source>
        <dbReference type="SAM" id="MobiDB-lite"/>
    </source>
</evidence>
<dbReference type="Proteomes" id="UP000663823">
    <property type="component" value="Unassembled WGS sequence"/>
</dbReference>
<evidence type="ECO:0000313" key="2">
    <source>
        <dbReference type="EMBL" id="CAF3534349.1"/>
    </source>
</evidence>
<dbReference type="EMBL" id="CAJOBD010000361">
    <property type="protein sequence ID" value="CAF3653727.1"/>
    <property type="molecule type" value="Genomic_DNA"/>
</dbReference>
<reference evidence="2" key="1">
    <citation type="submission" date="2021-02" db="EMBL/GenBank/DDBJ databases">
        <authorList>
            <person name="Nowell W R."/>
        </authorList>
    </citation>
    <scope>NUCLEOTIDE SEQUENCE</scope>
</reference>
<sequence>MDKGLGILYHKLTNLFHTNTSTSSSSNASSSVPETSASLPISTFFDRLIPSSTTSVNIVHNNNQYHRSSRVIRQISIKTDENRLSSSTIPNSSPKITPINITKQPM</sequence>
<gene>
    <name evidence="2" type="ORF">FNK824_LOCUS142</name>
    <name evidence="3" type="ORF">JBS370_LOCUS6502</name>
    <name evidence="4" type="ORF">OTI717_LOCUS18181</name>
</gene>
<accession>A0A818J2Y2</accession>
<feature type="region of interest" description="Disordered" evidence="1">
    <location>
        <begin position="81"/>
        <end position="106"/>
    </location>
</feature>
<dbReference type="EMBL" id="CAJOAX010002481">
    <property type="protein sequence ID" value="CAF3799309.1"/>
    <property type="molecule type" value="Genomic_DNA"/>
</dbReference>
<dbReference type="Proteomes" id="UP000663836">
    <property type="component" value="Unassembled WGS sequence"/>
</dbReference>
<protein>
    <submittedName>
        <fullName evidence="2">Uncharacterized protein</fullName>
    </submittedName>
</protein>
<evidence type="ECO:0000313" key="4">
    <source>
        <dbReference type="EMBL" id="CAF3799309.1"/>
    </source>
</evidence>
<dbReference type="EMBL" id="CAJOBE010000005">
    <property type="protein sequence ID" value="CAF3534349.1"/>
    <property type="molecule type" value="Genomic_DNA"/>
</dbReference>
<organism evidence="2 5">
    <name type="scientific">Rotaria sordida</name>
    <dbReference type="NCBI Taxonomy" id="392033"/>
    <lineage>
        <taxon>Eukaryota</taxon>
        <taxon>Metazoa</taxon>
        <taxon>Spiralia</taxon>
        <taxon>Gnathifera</taxon>
        <taxon>Rotifera</taxon>
        <taxon>Eurotatoria</taxon>
        <taxon>Bdelloidea</taxon>
        <taxon>Philodinida</taxon>
        <taxon>Philodinidae</taxon>
        <taxon>Rotaria</taxon>
    </lineage>
</organism>
<comment type="caution">
    <text evidence="2">The sequence shown here is derived from an EMBL/GenBank/DDBJ whole genome shotgun (WGS) entry which is preliminary data.</text>
</comment>
<feature type="compositionally biased region" description="Polar residues" evidence="1">
    <location>
        <begin position="84"/>
        <end position="106"/>
    </location>
</feature>
<dbReference type="AlphaFoldDB" id="A0A818J2Y2"/>
<evidence type="ECO:0000313" key="5">
    <source>
        <dbReference type="Proteomes" id="UP000663874"/>
    </source>
</evidence>
<proteinExistence type="predicted"/>
<name>A0A818J2Y2_9BILA</name>